<dbReference type="EMBL" id="QXFW01007953">
    <property type="protein sequence ID" value="KAE8956174.1"/>
    <property type="molecule type" value="Genomic_DNA"/>
</dbReference>
<dbReference type="Proteomes" id="UP000437068">
    <property type="component" value="Unassembled WGS sequence"/>
</dbReference>
<evidence type="ECO:0000313" key="8">
    <source>
        <dbReference type="Proteomes" id="UP000440732"/>
    </source>
</evidence>
<comment type="caution">
    <text evidence="1">The sequence shown here is derived from an EMBL/GenBank/DDBJ whole genome shotgun (WGS) entry which is preliminary data.</text>
</comment>
<evidence type="ECO:0000313" key="3">
    <source>
        <dbReference type="EMBL" id="KAE9059654.1"/>
    </source>
</evidence>
<organism evidence="1 10">
    <name type="scientific">Phytophthora fragariae</name>
    <dbReference type="NCBI Taxonomy" id="53985"/>
    <lineage>
        <taxon>Eukaryota</taxon>
        <taxon>Sar</taxon>
        <taxon>Stramenopiles</taxon>
        <taxon>Oomycota</taxon>
        <taxon>Peronosporomycetes</taxon>
        <taxon>Peronosporales</taxon>
        <taxon>Peronosporaceae</taxon>
        <taxon>Phytophthora</taxon>
    </lineage>
</organism>
<dbReference type="EMBL" id="QXGB01007138">
    <property type="protein sequence ID" value="KAE9159603.1"/>
    <property type="molecule type" value="Genomic_DNA"/>
</dbReference>
<dbReference type="Proteomes" id="UP000433483">
    <property type="component" value="Unassembled WGS sequence"/>
</dbReference>
<dbReference type="EMBL" id="QXGA01007675">
    <property type="protein sequence ID" value="KAE9059654.1"/>
    <property type="molecule type" value="Genomic_DNA"/>
</dbReference>
<evidence type="ECO:0000313" key="4">
    <source>
        <dbReference type="EMBL" id="KAE9159603.1"/>
    </source>
</evidence>
<evidence type="ECO:0000313" key="9">
    <source>
        <dbReference type="Proteomes" id="UP000441208"/>
    </source>
</evidence>
<dbReference type="AlphaFoldDB" id="A0A6A3GC00"/>
<protein>
    <submittedName>
        <fullName evidence="1">Uncharacterized protein</fullName>
    </submittedName>
</protein>
<proteinExistence type="predicted"/>
<evidence type="ECO:0000313" key="1">
    <source>
        <dbReference type="EMBL" id="KAE8956174.1"/>
    </source>
</evidence>
<evidence type="ECO:0000313" key="2">
    <source>
        <dbReference type="EMBL" id="KAE9057698.1"/>
    </source>
</evidence>
<accession>A0A6A3GC00</accession>
<reference evidence="1 10" key="1">
    <citation type="submission" date="2018-09" db="EMBL/GenBank/DDBJ databases">
        <title>Genomic investigation of the strawberry pathogen Phytophthora fragariae indicates pathogenicity is determined by transcriptional variation in three key races.</title>
        <authorList>
            <person name="Adams T.M."/>
            <person name="Armitage A.D."/>
            <person name="Sobczyk M.K."/>
            <person name="Bates H.J."/>
            <person name="Dunwell J.M."/>
            <person name="Nellist C.F."/>
            <person name="Harrison R.J."/>
        </authorList>
    </citation>
    <scope>NUCLEOTIDE SEQUENCE [LARGE SCALE GENOMIC DNA]</scope>
    <source>
        <strain evidence="5 7">A4</strain>
        <strain evidence="4 6">NOV-27</strain>
        <strain evidence="3 8">NOV-5</strain>
        <strain evidence="2 9">NOV-71</strain>
        <strain evidence="1 10">SCRP245</strain>
    </source>
</reference>
<dbReference type="Proteomes" id="UP000440732">
    <property type="component" value="Unassembled WGS sequence"/>
</dbReference>
<dbReference type="Proteomes" id="UP000460718">
    <property type="component" value="Unassembled WGS sequence"/>
</dbReference>
<evidence type="ECO:0000313" key="10">
    <source>
        <dbReference type="Proteomes" id="UP000460718"/>
    </source>
</evidence>
<evidence type="ECO:0000313" key="7">
    <source>
        <dbReference type="Proteomes" id="UP000437068"/>
    </source>
</evidence>
<dbReference type="EMBL" id="QXFZ01006964">
    <property type="protein sequence ID" value="KAE9057698.1"/>
    <property type="molecule type" value="Genomic_DNA"/>
</dbReference>
<keyword evidence="6" id="KW-1185">Reference proteome</keyword>
<evidence type="ECO:0000313" key="5">
    <source>
        <dbReference type="EMBL" id="KAE9260187.1"/>
    </source>
</evidence>
<sequence length="32" mass="3542">MKVPEGQVLEESPQDQELLTLFTEVGVDSLLP</sequence>
<dbReference type="Proteomes" id="UP000441208">
    <property type="component" value="Unassembled WGS sequence"/>
</dbReference>
<evidence type="ECO:0000313" key="6">
    <source>
        <dbReference type="Proteomes" id="UP000433483"/>
    </source>
</evidence>
<gene>
    <name evidence="5" type="ORF">PF001_g32790</name>
    <name evidence="4" type="ORF">PF005_g31972</name>
    <name evidence="3" type="ORF">PF006_g31830</name>
    <name evidence="2" type="ORF">PF007_g31557</name>
    <name evidence="1" type="ORF">PF011_g31565</name>
</gene>
<name>A0A6A3GC00_9STRA</name>
<dbReference type="EMBL" id="QXGE01009963">
    <property type="protein sequence ID" value="KAE9260187.1"/>
    <property type="molecule type" value="Genomic_DNA"/>
</dbReference>